<dbReference type="GO" id="GO:0140664">
    <property type="term" value="F:ATP-dependent DNA damage sensor activity"/>
    <property type="evidence" value="ECO:0007669"/>
    <property type="project" value="InterPro"/>
</dbReference>
<dbReference type="NCBIfam" id="TIGR00585">
    <property type="entry name" value="mutl"/>
    <property type="match status" value="1"/>
</dbReference>
<reference evidence="8 9" key="1">
    <citation type="submission" date="2016-10" db="EMBL/GenBank/DDBJ databases">
        <authorList>
            <person name="de Groot N.N."/>
        </authorList>
    </citation>
    <scope>NUCLEOTIDE SEQUENCE [LARGE SCALE GENOMIC DNA]</scope>
    <source>
        <strain evidence="8 9">NLAE-zl-G419</strain>
    </source>
</reference>
<dbReference type="InterPro" id="IPR018247">
    <property type="entry name" value="EF_Hand_1_Ca_BS"/>
</dbReference>
<keyword evidence="3 4" id="KW-0234">DNA repair</keyword>
<dbReference type="GO" id="GO:0004519">
    <property type="term" value="F:endonuclease activity"/>
    <property type="evidence" value="ECO:0007669"/>
    <property type="project" value="UniProtKB-KW"/>
</dbReference>
<evidence type="ECO:0000256" key="4">
    <source>
        <dbReference type="HAMAP-Rule" id="MF_00149"/>
    </source>
</evidence>
<dbReference type="PROSITE" id="PS00058">
    <property type="entry name" value="DNA_MISMATCH_REPAIR_1"/>
    <property type="match status" value="1"/>
</dbReference>
<dbReference type="Proteomes" id="UP000246114">
    <property type="component" value="Unassembled WGS sequence"/>
</dbReference>
<dbReference type="Gene3D" id="3.30.565.10">
    <property type="entry name" value="Histidine kinase-like ATPase, C-terminal domain"/>
    <property type="match status" value="1"/>
</dbReference>
<keyword evidence="2 4" id="KW-0227">DNA damage</keyword>
<proteinExistence type="inferred from homology"/>
<dbReference type="FunFam" id="3.30.565.10:FF:000003">
    <property type="entry name" value="DNA mismatch repair endonuclease MutL"/>
    <property type="match status" value="1"/>
</dbReference>
<dbReference type="InterPro" id="IPR042120">
    <property type="entry name" value="MutL_C_dimsub"/>
</dbReference>
<feature type="domain" description="MutL C-terminal dimerisation" evidence="5">
    <location>
        <begin position="454"/>
        <end position="596"/>
    </location>
</feature>
<dbReference type="PANTHER" id="PTHR10073:SF12">
    <property type="entry name" value="DNA MISMATCH REPAIR PROTEIN MLH1"/>
    <property type="match status" value="1"/>
</dbReference>
<evidence type="ECO:0000313" key="8">
    <source>
        <dbReference type="EMBL" id="SFF50490.1"/>
    </source>
</evidence>
<evidence type="ECO:0000256" key="3">
    <source>
        <dbReference type="ARBA" id="ARBA00023204"/>
    </source>
</evidence>
<dbReference type="InterPro" id="IPR014762">
    <property type="entry name" value="DNA_mismatch_repair_CS"/>
</dbReference>
<dbReference type="OrthoDB" id="9763467at2"/>
<dbReference type="SMART" id="SM01340">
    <property type="entry name" value="DNA_mis_repair"/>
    <property type="match status" value="1"/>
</dbReference>
<dbReference type="PROSITE" id="PS00018">
    <property type="entry name" value="EF_HAND_1"/>
    <property type="match status" value="1"/>
</dbReference>
<dbReference type="AlphaFoldDB" id="A0A1I2J916"/>
<evidence type="ECO:0000256" key="2">
    <source>
        <dbReference type="ARBA" id="ARBA00022763"/>
    </source>
</evidence>
<dbReference type="GO" id="GO:0030983">
    <property type="term" value="F:mismatched DNA binding"/>
    <property type="evidence" value="ECO:0007669"/>
    <property type="project" value="InterPro"/>
</dbReference>
<dbReference type="GO" id="GO:0006298">
    <property type="term" value="P:mismatch repair"/>
    <property type="evidence" value="ECO:0007669"/>
    <property type="project" value="UniProtKB-UniRule"/>
</dbReference>
<keyword evidence="7" id="KW-0540">Nuclease</keyword>
<evidence type="ECO:0000313" key="10">
    <source>
        <dbReference type="Proteomes" id="UP000246114"/>
    </source>
</evidence>
<organism evidence="8 9">
    <name type="scientific">Clostridium cadaveris</name>
    <dbReference type="NCBI Taxonomy" id="1529"/>
    <lineage>
        <taxon>Bacteria</taxon>
        <taxon>Bacillati</taxon>
        <taxon>Bacillota</taxon>
        <taxon>Clostridia</taxon>
        <taxon>Eubacteriales</taxon>
        <taxon>Clostridiaceae</taxon>
        <taxon>Clostridium</taxon>
    </lineage>
</organism>
<name>A0A1I2J916_9CLOT</name>
<dbReference type="PANTHER" id="PTHR10073">
    <property type="entry name" value="DNA MISMATCH REPAIR PROTEIN MLH, PMS, MUTL"/>
    <property type="match status" value="1"/>
</dbReference>
<sequence length="640" mass="72937">MKRINLLDIDTSNKIAAGEVVERPSSVVKELLENSIDADAKNITIEIKDGGESLIRIIDDGIGIHPQDIDKAFLPHATSKIKGADDLFNITTMGFRGEALASIAAVSHTKLTSRTEEFEYGREIIVDGGTISEINDTGSNKGTIIEVKDLFFNVPARKKFLKSTSRESAIISDIVNKIALANKDIAITFYNNGKKSLRTYGTGNLADCIRAVYDKNIMDNLNYFEGHIDEASVYGYIGNESISRGSRSHQSIFVNKRFIKNRFIITAVENAFKSFLPINKFPFFLLFLDIYPELIDVNIHPTKSEIKFSDERKIFKLIFDAVHSALRRSLEDSFMLPEEKEASKDQSYENLSYLSKDILINEPVISNERKLYENTSKDENALITDNKDTELLKENNIINHGSFKEKNVSSENFKPYTDEIQNEPLKVEIPVDLKSNSTCIADTKITPKLPPIRIIGQFNKTYIIGEYNSDLYLIDQHAAHEKMLFERYKREIKTRNIISQPLLMPLVFELSDEDFAFYLENQDVFKNSGFNIEIFGDNTLNIKECPYILGKADLKEFFIATLNDIKNLGSGSVEDVKYNKIAQMACKKAVKANEELTLDEMKHLIDEVKYMEDPYTCPHGRPTIIKFTLYELEKRFKRIQ</sequence>
<dbReference type="EMBL" id="FOOE01000001">
    <property type="protein sequence ID" value="SFF50490.1"/>
    <property type="molecule type" value="Genomic_DNA"/>
</dbReference>
<dbReference type="InterPro" id="IPR013507">
    <property type="entry name" value="DNA_mismatch_S5_2-like"/>
</dbReference>
<comment type="function">
    <text evidence="4">This protein is involved in the repair of mismatches in DNA. It is required for dam-dependent methyl-directed DNA mismatch repair. May act as a 'molecular matchmaker', a protein that promotes the formation of a stable complex between two or more DNA-binding proteins in an ATP-dependent manner without itself being part of a final effector complex.</text>
</comment>
<keyword evidence="7" id="KW-0255">Endonuclease</keyword>
<dbReference type="Pfam" id="PF01119">
    <property type="entry name" value="DNA_mis_repair"/>
    <property type="match status" value="1"/>
</dbReference>
<dbReference type="InterPro" id="IPR014721">
    <property type="entry name" value="Ribsml_uS5_D2-typ_fold_subgr"/>
</dbReference>
<accession>A0A1I2J916</accession>
<dbReference type="SMART" id="SM00853">
    <property type="entry name" value="MutL_C"/>
    <property type="match status" value="1"/>
</dbReference>
<gene>
    <name evidence="4 7" type="primary">mutL</name>
    <name evidence="7" type="ORF">DBY38_07510</name>
    <name evidence="8" type="ORF">SAMN04487885_101197</name>
</gene>
<dbReference type="InterPro" id="IPR002099">
    <property type="entry name" value="MutL/Mlh/PMS"/>
</dbReference>
<dbReference type="EMBL" id="QAMZ01000036">
    <property type="protein sequence ID" value="PWL53571.1"/>
    <property type="molecule type" value="Genomic_DNA"/>
</dbReference>
<dbReference type="Gene3D" id="3.30.1540.20">
    <property type="entry name" value="MutL, C-terminal domain, dimerisation subdomain"/>
    <property type="match status" value="1"/>
</dbReference>
<protein>
    <recommendedName>
        <fullName evidence="4">DNA mismatch repair protein MutL</fullName>
    </recommendedName>
</protein>
<keyword evidence="7" id="KW-0378">Hydrolase</keyword>
<dbReference type="Pfam" id="PF08676">
    <property type="entry name" value="MutL_C"/>
    <property type="match status" value="1"/>
</dbReference>
<dbReference type="GO" id="GO:0032300">
    <property type="term" value="C:mismatch repair complex"/>
    <property type="evidence" value="ECO:0007669"/>
    <property type="project" value="InterPro"/>
</dbReference>
<dbReference type="InterPro" id="IPR042121">
    <property type="entry name" value="MutL_C_regsub"/>
</dbReference>
<dbReference type="CDD" id="cd16926">
    <property type="entry name" value="HATPase_MutL-MLH-PMS-like"/>
    <property type="match status" value="1"/>
</dbReference>
<feature type="domain" description="DNA mismatch repair protein S5" evidence="6">
    <location>
        <begin position="209"/>
        <end position="327"/>
    </location>
</feature>
<dbReference type="HAMAP" id="MF_00149">
    <property type="entry name" value="DNA_mis_repair"/>
    <property type="match status" value="1"/>
</dbReference>
<keyword evidence="9" id="KW-1185">Reference proteome</keyword>
<evidence type="ECO:0000313" key="7">
    <source>
        <dbReference type="EMBL" id="PWL53571.1"/>
    </source>
</evidence>
<evidence type="ECO:0000259" key="6">
    <source>
        <dbReference type="SMART" id="SM01340"/>
    </source>
</evidence>
<dbReference type="Gene3D" id="3.30.230.10">
    <property type="match status" value="1"/>
</dbReference>
<dbReference type="GO" id="GO:0016887">
    <property type="term" value="F:ATP hydrolysis activity"/>
    <property type="evidence" value="ECO:0007669"/>
    <property type="project" value="InterPro"/>
</dbReference>
<dbReference type="Pfam" id="PF13589">
    <property type="entry name" value="HATPase_c_3"/>
    <property type="match status" value="1"/>
</dbReference>
<dbReference type="SUPFAM" id="SSF118116">
    <property type="entry name" value="DNA mismatch repair protein MutL"/>
    <property type="match status" value="1"/>
</dbReference>
<reference evidence="7 10" key="2">
    <citation type="submission" date="2018-03" db="EMBL/GenBank/DDBJ databases">
        <title>The uncultured portion of the human microbiome is neutrally assembled.</title>
        <authorList>
            <person name="Jeraldo P."/>
            <person name="Boardman L."/>
            <person name="White B.A."/>
            <person name="Nelson H."/>
            <person name="Goldenfeld N."/>
            <person name="Chia N."/>
        </authorList>
    </citation>
    <scope>NUCLEOTIDE SEQUENCE [LARGE SCALE GENOMIC DNA]</scope>
    <source>
        <strain evidence="7">CIM:MAG 903</strain>
    </source>
</reference>
<dbReference type="InterPro" id="IPR014790">
    <property type="entry name" value="MutL_C"/>
</dbReference>
<dbReference type="Proteomes" id="UP000182135">
    <property type="component" value="Unassembled WGS sequence"/>
</dbReference>
<comment type="similarity">
    <text evidence="1 4">Belongs to the DNA mismatch repair MutL/HexB family.</text>
</comment>
<dbReference type="GO" id="GO:0005524">
    <property type="term" value="F:ATP binding"/>
    <property type="evidence" value="ECO:0007669"/>
    <property type="project" value="InterPro"/>
</dbReference>
<dbReference type="InterPro" id="IPR020568">
    <property type="entry name" value="Ribosomal_Su5_D2-typ_SF"/>
</dbReference>
<dbReference type="STRING" id="1529.SAMN04487885_101197"/>
<evidence type="ECO:0000313" key="9">
    <source>
        <dbReference type="Proteomes" id="UP000182135"/>
    </source>
</evidence>
<dbReference type="SUPFAM" id="SSF55874">
    <property type="entry name" value="ATPase domain of HSP90 chaperone/DNA topoisomerase II/histidine kinase"/>
    <property type="match status" value="1"/>
</dbReference>
<dbReference type="CDD" id="cd00782">
    <property type="entry name" value="MutL_Trans"/>
    <property type="match status" value="1"/>
</dbReference>
<dbReference type="RefSeq" id="WP_027638074.1">
    <property type="nucleotide sequence ID" value="NZ_BAAACD010000001.1"/>
</dbReference>
<dbReference type="InterPro" id="IPR037198">
    <property type="entry name" value="MutL_C_sf"/>
</dbReference>
<dbReference type="Gene3D" id="3.30.1370.100">
    <property type="entry name" value="MutL, C-terminal domain, regulatory subdomain"/>
    <property type="match status" value="1"/>
</dbReference>
<evidence type="ECO:0000256" key="1">
    <source>
        <dbReference type="ARBA" id="ARBA00006082"/>
    </source>
</evidence>
<dbReference type="InterPro" id="IPR036890">
    <property type="entry name" value="HATPase_C_sf"/>
</dbReference>
<dbReference type="eggNOG" id="COG0323">
    <property type="taxonomic scope" value="Bacteria"/>
</dbReference>
<dbReference type="InterPro" id="IPR038973">
    <property type="entry name" value="MutL/Mlh/Pms-like"/>
</dbReference>
<evidence type="ECO:0000259" key="5">
    <source>
        <dbReference type="SMART" id="SM00853"/>
    </source>
</evidence>
<dbReference type="InterPro" id="IPR020667">
    <property type="entry name" value="DNA_mismatch_repair_MutL"/>
</dbReference>
<dbReference type="SUPFAM" id="SSF54211">
    <property type="entry name" value="Ribosomal protein S5 domain 2-like"/>
    <property type="match status" value="1"/>
</dbReference>